<comment type="pathway">
    <text evidence="1 9">Cofactor biosynthesis; ubiquinone biosynthesis.</text>
</comment>
<feature type="compositionally biased region" description="Polar residues" evidence="10">
    <location>
        <begin position="26"/>
        <end position="51"/>
    </location>
</feature>
<proteinExistence type="inferred from homology"/>
<dbReference type="Proteomes" id="UP000060699">
    <property type="component" value="Chromosome"/>
</dbReference>
<protein>
    <recommendedName>
        <fullName evidence="9">3-demethoxyubiquinol 3-hydroxylase</fullName>
        <shortName evidence="9">DMQ hydroxylase</shortName>
        <ecNumber evidence="9">1.14.99.60</ecNumber>
    </recommendedName>
    <alternativeName>
        <fullName evidence="9">2-nonaprenyl-3-methyl-6-methoxy-1,4-benzoquinol hydroxylase</fullName>
    </alternativeName>
</protein>
<dbReference type="EMBL" id="CP013729">
    <property type="protein sequence ID" value="ALV05452.1"/>
    <property type="molecule type" value="Genomic_DNA"/>
</dbReference>
<dbReference type="SUPFAM" id="SSF47240">
    <property type="entry name" value="Ferritin-like"/>
    <property type="match status" value="1"/>
</dbReference>
<feature type="binding site" evidence="9">
    <location>
        <position position="114"/>
    </location>
    <ligand>
        <name>Fe cation</name>
        <dbReference type="ChEBI" id="CHEBI:24875"/>
        <label>1</label>
    </ligand>
</feature>
<dbReference type="InterPro" id="IPR009078">
    <property type="entry name" value="Ferritin-like_SF"/>
</dbReference>
<dbReference type="PATRIC" id="fig|76731.3.peg.973"/>
<feature type="region of interest" description="Disordered" evidence="10">
    <location>
        <begin position="15"/>
        <end position="58"/>
    </location>
</feature>
<comment type="cofactor">
    <cofactor evidence="9">
        <name>Fe cation</name>
        <dbReference type="ChEBI" id="CHEBI:24875"/>
    </cofactor>
    <text evidence="9">Binds 2 iron ions per subunit.</text>
</comment>
<gene>
    <name evidence="9" type="primary">coq7</name>
    <name evidence="11" type="ORF">RD2015_957</name>
</gene>
<keyword evidence="3 9" id="KW-0831">Ubiquinone biosynthesis</keyword>
<accession>A0A0U3MDC6</accession>
<feature type="binding site" evidence="9">
    <location>
        <position position="196"/>
    </location>
    <ligand>
        <name>Fe cation</name>
        <dbReference type="ChEBI" id="CHEBI:24875"/>
        <label>2</label>
    </ligand>
</feature>
<comment type="catalytic activity">
    <reaction evidence="9">
        <text>a 5-methoxy-2-methyl-3-(all-trans-polyprenyl)benzene-1,4-diol + AH2 + O2 = a 3-demethylubiquinol + A + H2O</text>
        <dbReference type="Rhea" id="RHEA:50908"/>
        <dbReference type="Rhea" id="RHEA-COMP:10859"/>
        <dbReference type="Rhea" id="RHEA-COMP:10914"/>
        <dbReference type="ChEBI" id="CHEBI:13193"/>
        <dbReference type="ChEBI" id="CHEBI:15377"/>
        <dbReference type="ChEBI" id="CHEBI:15379"/>
        <dbReference type="ChEBI" id="CHEBI:17499"/>
        <dbReference type="ChEBI" id="CHEBI:84167"/>
        <dbReference type="ChEBI" id="CHEBI:84422"/>
        <dbReference type="EC" id="1.14.99.60"/>
    </reaction>
</comment>
<dbReference type="InterPro" id="IPR012347">
    <property type="entry name" value="Ferritin-like"/>
</dbReference>
<feature type="binding site" evidence="9">
    <location>
        <position position="144"/>
    </location>
    <ligand>
        <name>Fe cation</name>
        <dbReference type="ChEBI" id="CHEBI:24875"/>
        <label>2</label>
    </ligand>
</feature>
<evidence type="ECO:0000256" key="8">
    <source>
        <dbReference type="ARBA" id="ARBA00023136"/>
    </source>
</evidence>
<keyword evidence="5 9" id="KW-0560">Oxidoreductase</keyword>
<evidence type="ECO:0000256" key="9">
    <source>
        <dbReference type="HAMAP-Rule" id="MF_01658"/>
    </source>
</evidence>
<dbReference type="Gene3D" id="1.20.1260.10">
    <property type="match status" value="1"/>
</dbReference>
<evidence type="ECO:0000256" key="10">
    <source>
        <dbReference type="SAM" id="MobiDB-lite"/>
    </source>
</evidence>
<feature type="binding site" evidence="9">
    <location>
        <position position="144"/>
    </location>
    <ligand>
        <name>Fe cation</name>
        <dbReference type="ChEBI" id="CHEBI:24875"/>
        <label>1</label>
    </ligand>
</feature>
<dbReference type="HAMAP" id="MF_01658">
    <property type="entry name" value="COQ7"/>
    <property type="match status" value="1"/>
</dbReference>
<feature type="binding site" evidence="9">
    <location>
        <position position="231"/>
    </location>
    <ligand>
        <name>Fe cation</name>
        <dbReference type="ChEBI" id="CHEBI:24875"/>
        <label>2</label>
    </ligand>
</feature>
<keyword evidence="8 9" id="KW-0472">Membrane</keyword>
<dbReference type="InterPro" id="IPR011566">
    <property type="entry name" value="Ubq_synth_Coq7"/>
</dbReference>
<keyword evidence="4 9" id="KW-0479">Metal-binding</keyword>
<keyword evidence="2 9" id="KW-1003">Cell membrane</keyword>
<dbReference type="PANTHER" id="PTHR11237:SF4">
    <property type="entry name" value="5-DEMETHOXYUBIQUINONE HYDROXYLASE, MITOCHONDRIAL"/>
    <property type="match status" value="1"/>
</dbReference>
<dbReference type="KEGG" id="rdp:RD2015_957"/>
<dbReference type="STRING" id="76731.RD2015_957"/>
<dbReference type="CDD" id="cd01042">
    <property type="entry name" value="DMQH"/>
    <property type="match status" value="1"/>
</dbReference>
<evidence type="ECO:0000256" key="3">
    <source>
        <dbReference type="ARBA" id="ARBA00022688"/>
    </source>
</evidence>
<dbReference type="GO" id="GO:0006744">
    <property type="term" value="P:ubiquinone biosynthetic process"/>
    <property type="evidence" value="ECO:0007669"/>
    <property type="project" value="UniProtKB-UniRule"/>
</dbReference>
<keyword evidence="6 9" id="KW-0408">Iron</keyword>
<dbReference type="GO" id="GO:0008682">
    <property type="term" value="F:3-demethoxyubiquinol 3-hydroxylase activity"/>
    <property type="evidence" value="ECO:0007669"/>
    <property type="project" value="UniProtKB-EC"/>
</dbReference>
<comment type="similarity">
    <text evidence="9">Belongs to the COQ7 family.</text>
</comment>
<dbReference type="GO" id="GO:0046872">
    <property type="term" value="F:metal ion binding"/>
    <property type="evidence" value="ECO:0007669"/>
    <property type="project" value="UniProtKB-KW"/>
</dbReference>
<dbReference type="AlphaFoldDB" id="A0A0U3MDC6"/>
<dbReference type="UniPathway" id="UPA00232"/>
<evidence type="ECO:0000256" key="7">
    <source>
        <dbReference type="ARBA" id="ARBA00023033"/>
    </source>
</evidence>
<evidence type="ECO:0000256" key="1">
    <source>
        <dbReference type="ARBA" id="ARBA00004749"/>
    </source>
</evidence>
<feature type="binding site" evidence="9">
    <location>
        <position position="228"/>
    </location>
    <ligand>
        <name>Fe cation</name>
        <dbReference type="ChEBI" id="CHEBI:24875"/>
        <label>2</label>
    </ligand>
</feature>
<dbReference type="NCBIfam" id="NF033656">
    <property type="entry name" value="DMQ_monoox_COQ7"/>
    <property type="match status" value="1"/>
</dbReference>
<dbReference type="PANTHER" id="PTHR11237">
    <property type="entry name" value="COENZYME Q10 BIOSYNTHESIS PROTEIN 7"/>
    <property type="match status" value="1"/>
</dbReference>
<name>A0A0U3MDC6_9BURK</name>
<evidence type="ECO:0000256" key="5">
    <source>
        <dbReference type="ARBA" id="ARBA00023002"/>
    </source>
</evidence>
<comment type="subcellular location">
    <subcellularLocation>
        <location evidence="9">Cell membrane</location>
        <topology evidence="9">Peripheral membrane protein</topology>
    </subcellularLocation>
</comment>
<evidence type="ECO:0000256" key="2">
    <source>
        <dbReference type="ARBA" id="ARBA00022475"/>
    </source>
</evidence>
<feature type="binding site" evidence="9">
    <location>
        <position position="228"/>
    </location>
    <ligand>
        <name>Fe cation</name>
        <dbReference type="ChEBI" id="CHEBI:24875"/>
        <label>1</label>
    </ligand>
</feature>
<comment type="function">
    <text evidence="9">Catalyzes the hydroxylation of 2-nonaprenyl-3-methyl-6-methoxy-1,4-benzoquinol during ubiquinone biosynthesis.</text>
</comment>
<evidence type="ECO:0000256" key="4">
    <source>
        <dbReference type="ARBA" id="ARBA00022723"/>
    </source>
</evidence>
<evidence type="ECO:0000256" key="6">
    <source>
        <dbReference type="ARBA" id="ARBA00023004"/>
    </source>
</evidence>
<feature type="binding site" evidence="9">
    <location>
        <position position="147"/>
    </location>
    <ligand>
        <name>Fe cation</name>
        <dbReference type="ChEBI" id="CHEBI:24875"/>
        <label>1</label>
    </ligand>
</feature>
<sequence length="265" mass="28951">MQHRAAMTVSTVLPTALRGGSRDNTGDMNADQNGPMNESMNESMTSPNQRTGHGGRQHSRMDAWISTLDHSLRTLAGVAPMSRPTPQALTPDEVLSEDQRREAAALMRVNHVGEICAQALYRAQAMTTRNDELRQHLEHAAQEELDHLAWTAQRLQALNDRPSLLNPLWYAGAFAIGTVAGLVGDRVSLGFVVETERQVEAHLDSHLERLPAGDHSSRAIVAQMMAEEVEHADAARARGAVELPAPVKGLMRLAAKVMTTTAHRL</sequence>
<evidence type="ECO:0000313" key="11">
    <source>
        <dbReference type="EMBL" id="ALV05452.1"/>
    </source>
</evidence>
<keyword evidence="12" id="KW-1185">Reference proteome</keyword>
<evidence type="ECO:0000313" key="12">
    <source>
        <dbReference type="Proteomes" id="UP000060699"/>
    </source>
</evidence>
<organism evidence="11 12">
    <name type="scientific">Roseateles depolymerans</name>
    <dbReference type="NCBI Taxonomy" id="76731"/>
    <lineage>
        <taxon>Bacteria</taxon>
        <taxon>Pseudomonadati</taxon>
        <taxon>Pseudomonadota</taxon>
        <taxon>Betaproteobacteria</taxon>
        <taxon>Burkholderiales</taxon>
        <taxon>Sphaerotilaceae</taxon>
        <taxon>Roseateles</taxon>
    </lineage>
</organism>
<dbReference type="Pfam" id="PF03232">
    <property type="entry name" value="COQ7"/>
    <property type="match status" value="1"/>
</dbReference>
<dbReference type="GO" id="GO:0005886">
    <property type="term" value="C:plasma membrane"/>
    <property type="evidence" value="ECO:0007669"/>
    <property type="project" value="UniProtKB-SubCell"/>
</dbReference>
<keyword evidence="7 9" id="KW-0503">Monooxygenase</keyword>
<dbReference type="InterPro" id="IPR047809">
    <property type="entry name" value="COQ7_proteobact"/>
</dbReference>
<reference evidence="11 12" key="1">
    <citation type="submission" date="2015-12" db="EMBL/GenBank/DDBJ databases">
        <title>Complete genome of Roseateles depolymerans KCTC 42856.</title>
        <authorList>
            <person name="Kim K.M."/>
        </authorList>
    </citation>
    <scope>NUCLEOTIDE SEQUENCE [LARGE SCALE GENOMIC DNA]</scope>
    <source>
        <strain evidence="11 12">KCTC 42856</strain>
    </source>
</reference>
<dbReference type="EC" id="1.14.99.60" evidence="9"/>